<feature type="compositionally biased region" description="Polar residues" evidence="1">
    <location>
        <begin position="56"/>
        <end position="68"/>
    </location>
</feature>
<proteinExistence type="predicted"/>
<reference evidence="2 3" key="1">
    <citation type="submission" date="2023-09" db="EMBL/GenBank/DDBJ databases">
        <authorList>
            <person name="Wang M."/>
        </authorList>
    </citation>
    <scope>NUCLEOTIDE SEQUENCE [LARGE SCALE GENOMIC DNA]</scope>
    <source>
        <strain evidence="2">GT-2023</strain>
        <tissue evidence="2">Liver</tissue>
    </source>
</reference>
<evidence type="ECO:0000313" key="2">
    <source>
        <dbReference type="EMBL" id="KAL1263152.1"/>
    </source>
</evidence>
<feature type="region of interest" description="Disordered" evidence="1">
    <location>
        <begin position="56"/>
        <end position="77"/>
    </location>
</feature>
<comment type="caution">
    <text evidence="2">The sequence shown here is derived from an EMBL/GenBank/DDBJ whole genome shotgun (WGS) entry which is preliminary data.</text>
</comment>
<sequence>MAQEELEASGIKFAGSAHHHSSLLRLSPLQQTAFKFQSQSTKSLLVHYCAGQISSVKSGAGTGRTSYQHADGKGLID</sequence>
<protein>
    <submittedName>
        <fullName evidence="2">Uncharacterized protein</fullName>
    </submittedName>
</protein>
<keyword evidence="3" id="KW-1185">Reference proteome</keyword>
<accession>A0ABR3MDK6</accession>
<evidence type="ECO:0000313" key="3">
    <source>
        <dbReference type="Proteomes" id="UP001558613"/>
    </source>
</evidence>
<organism evidence="2 3">
    <name type="scientific">Cirrhinus molitorella</name>
    <name type="common">mud carp</name>
    <dbReference type="NCBI Taxonomy" id="172907"/>
    <lineage>
        <taxon>Eukaryota</taxon>
        <taxon>Metazoa</taxon>
        <taxon>Chordata</taxon>
        <taxon>Craniata</taxon>
        <taxon>Vertebrata</taxon>
        <taxon>Euteleostomi</taxon>
        <taxon>Actinopterygii</taxon>
        <taxon>Neopterygii</taxon>
        <taxon>Teleostei</taxon>
        <taxon>Ostariophysi</taxon>
        <taxon>Cypriniformes</taxon>
        <taxon>Cyprinidae</taxon>
        <taxon>Labeoninae</taxon>
        <taxon>Labeonini</taxon>
        <taxon>Cirrhinus</taxon>
    </lineage>
</organism>
<dbReference type="EMBL" id="JAYMGO010000013">
    <property type="protein sequence ID" value="KAL1263152.1"/>
    <property type="molecule type" value="Genomic_DNA"/>
</dbReference>
<gene>
    <name evidence="2" type="ORF">QQF64_005891</name>
</gene>
<dbReference type="Proteomes" id="UP001558613">
    <property type="component" value="Unassembled WGS sequence"/>
</dbReference>
<name>A0ABR3MDK6_9TELE</name>
<evidence type="ECO:0000256" key="1">
    <source>
        <dbReference type="SAM" id="MobiDB-lite"/>
    </source>
</evidence>